<feature type="domain" description="N-acetyltransferase" evidence="1">
    <location>
        <begin position="9"/>
        <end position="169"/>
    </location>
</feature>
<dbReference type="InterPro" id="IPR016181">
    <property type="entry name" value="Acyl_CoA_acyltransferase"/>
</dbReference>
<evidence type="ECO:0000313" key="3">
    <source>
        <dbReference type="Proteomes" id="UP000450676"/>
    </source>
</evidence>
<evidence type="ECO:0000313" key="2">
    <source>
        <dbReference type="EMBL" id="MYN09037.1"/>
    </source>
</evidence>
<comment type="caution">
    <text evidence="2">The sequence shown here is derived from an EMBL/GenBank/DDBJ whole genome shotgun (WGS) entry which is preliminary data.</text>
</comment>
<reference evidence="2 3" key="1">
    <citation type="submission" date="2019-12" db="EMBL/GenBank/DDBJ databases">
        <title>Novel species isolated from a subtropical stream in China.</title>
        <authorList>
            <person name="Lu H."/>
        </authorList>
    </citation>
    <scope>NUCLEOTIDE SEQUENCE [LARGE SCALE GENOMIC DNA]</scope>
    <source>
        <strain evidence="2 3">FT127W</strain>
    </source>
</reference>
<dbReference type="InterPro" id="IPR000182">
    <property type="entry name" value="GNAT_dom"/>
</dbReference>
<dbReference type="Proteomes" id="UP000450676">
    <property type="component" value="Unassembled WGS sequence"/>
</dbReference>
<gene>
    <name evidence="2" type="ORF">GTP77_17060</name>
</gene>
<keyword evidence="3" id="KW-1185">Reference proteome</keyword>
<sequence>MLILETERLQLRTVSPDDAPFYLELVNEPSWIRFIGDRGIRTLDAARAAILDGPVAMYERLGYSLYLVQRRSDGAALGMCGLIKRDVLPDTDIGYAISPRYWGQGYAYEAAAAVVAHARGPLGLARLMAITSPDNAASIQLLGKLGMQFVERTQLQGWDAASNVYRLEL</sequence>
<accession>A0A7X4HEF7</accession>
<dbReference type="GO" id="GO:0016747">
    <property type="term" value="F:acyltransferase activity, transferring groups other than amino-acyl groups"/>
    <property type="evidence" value="ECO:0007669"/>
    <property type="project" value="InterPro"/>
</dbReference>
<dbReference type="RefSeq" id="WP_161073348.1">
    <property type="nucleotide sequence ID" value="NZ_CP086370.1"/>
</dbReference>
<keyword evidence="2" id="KW-0808">Transferase</keyword>
<dbReference type="InterPro" id="IPR051531">
    <property type="entry name" value="N-acetyltransferase"/>
</dbReference>
<dbReference type="Gene3D" id="3.40.630.30">
    <property type="match status" value="1"/>
</dbReference>
<dbReference type="SUPFAM" id="SSF55729">
    <property type="entry name" value="Acyl-CoA N-acyltransferases (Nat)"/>
    <property type="match status" value="1"/>
</dbReference>
<dbReference type="Pfam" id="PF13302">
    <property type="entry name" value="Acetyltransf_3"/>
    <property type="match status" value="1"/>
</dbReference>
<dbReference type="PROSITE" id="PS51186">
    <property type="entry name" value="GNAT"/>
    <property type="match status" value="1"/>
</dbReference>
<dbReference type="EMBL" id="WWCU01000019">
    <property type="protein sequence ID" value="MYN09037.1"/>
    <property type="molecule type" value="Genomic_DNA"/>
</dbReference>
<organism evidence="2 3">
    <name type="scientific">Pseudoduganella aquatica</name>
    <dbReference type="NCBI Taxonomy" id="2660641"/>
    <lineage>
        <taxon>Bacteria</taxon>
        <taxon>Pseudomonadati</taxon>
        <taxon>Pseudomonadota</taxon>
        <taxon>Betaproteobacteria</taxon>
        <taxon>Burkholderiales</taxon>
        <taxon>Oxalobacteraceae</taxon>
        <taxon>Telluria group</taxon>
        <taxon>Pseudoduganella</taxon>
    </lineage>
</organism>
<protein>
    <submittedName>
        <fullName evidence="2">GNAT family N-acetyltransferase</fullName>
    </submittedName>
</protein>
<dbReference type="PANTHER" id="PTHR43792">
    <property type="entry name" value="GNAT FAMILY, PUTATIVE (AFU_ORTHOLOGUE AFUA_3G00765)-RELATED-RELATED"/>
    <property type="match status" value="1"/>
</dbReference>
<proteinExistence type="predicted"/>
<evidence type="ECO:0000259" key="1">
    <source>
        <dbReference type="PROSITE" id="PS51186"/>
    </source>
</evidence>
<dbReference type="AlphaFoldDB" id="A0A7X4HEF7"/>
<name>A0A7X4HEF7_9BURK</name>
<dbReference type="PANTHER" id="PTHR43792:SF1">
    <property type="entry name" value="N-ACETYLTRANSFERASE DOMAIN-CONTAINING PROTEIN"/>
    <property type="match status" value="1"/>
</dbReference>